<evidence type="ECO:0000313" key="2">
    <source>
        <dbReference type="Proteomes" id="UP000735302"/>
    </source>
</evidence>
<accession>A0AAV4E312</accession>
<dbReference type="EMBL" id="BLXT01008617">
    <property type="protein sequence ID" value="GFO50594.1"/>
    <property type="molecule type" value="Genomic_DNA"/>
</dbReference>
<dbReference type="AlphaFoldDB" id="A0AAV4E312"/>
<name>A0AAV4E312_9GAST</name>
<proteinExistence type="predicted"/>
<reference evidence="1 2" key="1">
    <citation type="journal article" date="2021" name="Elife">
        <title>Chloroplast acquisition without the gene transfer in kleptoplastic sea slugs, Plakobranchus ocellatus.</title>
        <authorList>
            <person name="Maeda T."/>
            <person name="Takahashi S."/>
            <person name="Yoshida T."/>
            <person name="Shimamura S."/>
            <person name="Takaki Y."/>
            <person name="Nagai Y."/>
            <person name="Toyoda A."/>
            <person name="Suzuki Y."/>
            <person name="Arimoto A."/>
            <person name="Ishii H."/>
            <person name="Satoh N."/>
            <person name="Nishiyama T."/>
            <person name="Hasebe M."/>
            <person name="Maruyama T."/>
            <person name="Minagawa J."/>
            <person name="Obokata J."/>
            <person name="Shigenobu S."/>
        </authorList>
    </citation>
    <scope>NUCLEOTIDE SEQUENCE [LARGE SCALE GENOMIC DNA]</scope>
</reference>
<evidence type="ECO:0000313" key="1">
    <source>
        <dbReference type="EMBL" id="GFO50594.1"/>
    </source>
</evidence>
<dbReference type="Proteomes" id="UP000735302">
    <property type="component" value="Unassembled WGS sequence"/>
</dbReference>
<comment type="caution">
    <text evidence="1">The sequence shown here is derived from an EMBL/GenBank/DDBJ whole genome shotgun (WGS) entry which is preliminary data.</text>
</comment>
<sequence>MPWPKRNTQSRRETVTSLHRVCTALSRLAMKRGFATADSLNEFSIRLATPGRPLVLDTAGIIRASTNLNNAGNTIYTACNTRISSISSLISIMLATPWPPLVLNTAANTRAALVILLHVTPGHPLDTAGCTRACTNFHTDGNTRTITNIQNAGNSIASTSSLY</sequence>
<protein>
    <submittedName>
        <fullName evidence="1">Uncharacterized protein</fullName>
    </submittedName>
</protein>
<organism evidence="1 2">
    <name type="scientific">Plakobranchus ocellatus</name>
    <dbReference type="NCBI Taxonomy" id="259542"/>
    <lineage>
        <taxon>Eukaryota</taxon>
        <taxon>Metazoa</taxon>
        <taxon>Spiralia</taxon>
        <taxon>Lophotrochozoa</taxon>
        <taxon>Mollusca</taxon>
        <taxon>Gastropoda</taxon>
        <taxon>Heterobranchia</taxon>
        <taxon>Euthyneura</taxon>
        <taxon>Panpulmonata</taxon>
        <taxon>Sacoglossa</taxon>
        <taxon>Placobranchoidea</taxon>
        <taxon>Plakobranchidae</taxon>
        <taxon>Plakobranchus</taxon>
    </lineage>
</organism>
<keyword evidence="2" id="KW-1185">Reference proteome</keyword>
<gene>
    <name evidence="1" type="ORF">PoB_007709900</name>
</gene>